<evidence type="ECO:0000259" key="3">
    <source>
        <dbReference type="PROSITE" id="PS50263"/>
    </source>
</evidence>
<evidence type="ECO:0000313" key="5">
    <source>
        <dbReference type="Proteomes" id="UP001251528"/>
    </source>
</evidence>
<dbReference type="CDD" id="cd07572">
    <property type="entry name" value="nit"/>
    <property type="match status" value="1"/>
</dbReference>
<dbReference type="PROSITE" id="PS01227">
    <property type="entry name" value="UPF0012"/>
    <property type="match status" value="1"/>
</dbReference>
<dbReference type="Pfam" id="PF00795">
    <property type="entry name" value="CN_hydrolase"/>
    <property type="match status" value="1"/>
</dbReference>
<protein>
    <submittedName>
        <fullName evidence="4">Omega-amidase nit3</fullName>
        <ecNumber evidence="4">3.5.1.3</ecNumber>
    </submittedName>
</protein>
<name>A0AAJ0FXJ8_9HYPO</name>
<comment type="caution">
    <text evidence="4">The sequence shown here is derived from an EMBL/GenBank/DDBJ whole genome shotgun (WGS) entry which is preliminary data.</text>
</comment>
<sequence length="341" mass="37270">MRPTSFRHPFKLYTQLKALPSSPLKPIAPLIRNMSSQSLPPVLKKPVKLACIQLASGPDKAANLKHAASQVRQAASNGSNIIILPECFNSPYGCQFFPDYAETLSLPSSVPPTEEQSPSYHALSSMAADNKIYLIGGSIPELCPNSKKYFNTSLTFGPDGKLLGTHRKVHLFDIDIPGKITFKESDVLSPGNKVTLIDLPEYGTIAVAICYDVRFPELATIAARKGAFALIYPGAFNLTTGALHWKLLAQSRAVDNQIYVAMCSPARDMSASYNAWGHSMIVDPMAKVLVEAEETEAIIETELEGGVIAETRKNIPLSTQRRFDVYPDVSEGTVQFKEPSR</sequence>
<dbReference type="SUPFAM" id="SSF56317">
    <property type="entry name" value="Carbon-nitrogen hydrolase"/>
    <property type="match status" value="1"/>
</dbReference>
<dbReference type="GO" id="GO:0005739">
    <property type="term" value="C:mitochondrion"/>
    <property type="evidence" value="ECO:0007669"/>
    <property type="project" value="TreeGrafter"/>
</dbReference>
<dbReference type="Gene3D" id="3.60.110.10">
    <property type="entry name" value="Carbon-nitrogen hydrolase"/>
    <property type="match status" value="1"/>
</dbReference>
<keyword evidence="2 4" id="KW-0378">Hydrolase</keyword>
<dbReference type="AlphaFoldDB" id="A0AAJ0FXJ8"/>
<dbReference type="InterPro" id="IPR045254">
    <property type="entry name" value="Nit1/2_C-N_Hydrolase"/>
</dbReference>
<evidence type="ECO:0000256" key="1">
    <source>
        <dbReference type="ARBA" id="ARBA00010613"/>
    </source>
</evidence>
<reference evidence="4" key="1">
    <citation type="submission" date="2023-06" db="EMBL/GenBank/DDBJ databases">
        <title>Conoideocrella luteorostrata (Hypocreales: Clavicipitaceae), a potential biocontrol fungus for elongate hemlock scale in United States Christmas tree production areas.</title>
        <authorList>
            <person name="Barrett H."/>
            <person name="Lovett B."/>
            <person name="Macias A.M."/>
            <person name="Stajich J.E."/>
            <person name="Kasson M.T."/>
        </authorList>
    </citation>
    <scope>NUCLEOTIDE SEQUENCE</scope>
    <source>
        <strain evidence="4">ARSEF 14590</strain>
    </source>
</reference>
<evidence type="ECO:0000313" key="4">
    <source>
        <dbReference type="EMBL" id="KAK2609288.1"/>
    </source>
</evidence>
<dbReference type="InterPro" id="IPR003010">
    <property type="entry name" value="C-N_Hydrolase"/>
</dbReference>
<dbReference type="InterPro" id="IPR001110">
    <property type="entry name" value="UPF0012_CS"/>
</dbReference>
<dbReference type="GO" id="GO:0006107">
    <property type="term" value="P:oxaloacetate metabolic process"/>
    <property type="evidence" value="ECO:0007669"/>
    <property type="project" value="TreeGrafter"/>
</dbReference>
<proteinExistence type="inferred from homology"/>
<accession>A0AAJ0FXJ8</accession>
<dbReference type="EMBL" id="JASWJB010000025">
    <property type="protein sequence ID" value="KAK2609288.1"/>
    <property type="molecule type" value="Genomic_DNA"/>
</dbReference>
<dbReference type="GO" id="GO:0050152">
    <property type="term" value="F:omega-amidase activity"/>
    <property type="evidence" value="ECO:0007669"/>
    <property type="project" value="UniProtKB-EC"/>
</dbReference>
<dbReference type="GO" id="GO:0006528">
    <property type="term" value="P:asparagine metabolic process"/>
    <property type="evidence" value="ECO:0007669"/>
    <property type="project" value="TreeGrafter"/>
</dbReference>
<dbReference type="PANTHER" id="PTHR23088">
    <property type="entry name" value="NITRILASE-RELATED"/>
    <property type="match status" value="1"/>
</dbReference>
<keyword evidence="5" id="KW-1185">Reference proteome</keyword>
<dbReference type="EC" id="3.5.1.3" evidence="4"/>
<dbReference type="InterPro" id="IPR036526">
    <property type="entry name" value="C-N_Hydrolase_sf"/>
</dbReference>
<dbReference type="Proteomes" id="UP001251528">
    <property type="component" value="Unassembled WGS sequence"/>
</dbReference>
<comment type="similarity">
    <text evidence="1">Belongs to the carbon-nitrogen hydrolase superfamily. NIT1/NIT2 family.</text>
</comment>
<dbReference type="PROSITE" id="PS50263">
    <property type="entry name" value="CN_HYDROLASE"/>
    <property type="match status" value="1"/>
</dbReference>
<evidence type="ECO:0000256" key="2">
    <source>
        <dbReference type="ARBA" id="ARBA00022801"/>
    </source>
</evidence>
<dbReference type="GO" id="GO:0006541">
    <property type="term" value="P:glutamine metabolic process"/>
    <property type="evidence" value="ECO:0007669"/>
    <property type="project" value="TreeGrafter"/>
</dbReference>
<gene>
    <name evidence="4" type="primary">NIT3</name>
    <name evidence="4" type="ORF">QQS21_002223</name>
</gene>
<dbReference type="PANTHER" id="PTHR23088:SF30">
    <property type="entry name" value="OMEGA-AMIDASE NIT2"/>
    <property type="match status" value="1"/>
</dbReference>
<organism evidence="4 5">
    <name type="scientific">Conoideocrella luteorostrata</name>
    <dbReference type="NCBI Taxonomy" id="1105319"/>
    <lineage>
        <taxon>Eukaryota</taxon>
        <taxon>Fungi</taxon>
        <taxon>Dikarya</taxon>
        <taxon>Ascomycota</taxon>
        <taxon>Pezizomycotina</taxon>
        <taxon>Sordariomycetes</taxon>
        <taxon>Hypocreomycetidae</taxon>
        <taxon>Hypocreales</taxon>
        <taxon>Clavicipitaceae</taxon>
        <taxon>Conoideocrella</taxon>
    </lineage>
</organism>
<feature type="domain" description="CN hydrolase" evidence="3">
    <location>
        <begin position="47"/>
        <end position="305"/>
    </location>
</feature>
<dbReference type="FunFam" id="3.60.110.10:FF:000002">
    <property type="entry name" value="Nitrilase family member 2"/>
    <property type="match status" value="1"/>
</dbReference>